<evidence type="ECO:0000313" key="5">
    <source>
        <dbReference type="Proteomes" id="UP000217005"/>
    </source>
</evidence>
<dbReference type="Proteomes" id="UP000217005">
    <property type="component" value="Unassembled WGS sequence"/>
</dbReference>
<organism evidence="4 5">
    <name type="scientific">Bordetella genomosp. 1</name>
    <dbReference type="NCBI Taxonomy" id="1395607"/>
    <lineage>
        <taxon>Bacteria</taxon>
        <taxon>Pseudomonadati</taxon>
        <taxon>Pseudomonadota</taxon>
        <taxon>Betaproteobacteria</taxon>
        <taxon>Burkholderiales</taxon>
        <taxon>Alcaligenaceae</taxon>
        <taxon>Bordetella</taxon>
    </lineage>
</organism>
<dbReference type="Gene3D" id="1.10.530.10">
    <property type="match status" value="1"/>
</dbReference>
<reference evidence="4 5" key="1">
    <citation type="submission" date="2017-05" db="EMBL/GenBank/DDBJ databases">
        <title>Complete and WGS of Bordetella genogroups.</title>
        <authorList>
            <person name="Spilker T."/>
            <person name="LiPuma J."/>
        </authorList>
    </citation>
    <scope>NUCLEOTIDE SEQUENCE [LARGE SCALE GENOMIC DNA]</scope>
    <source>
        <strain evidence="4 5">AU17610</strain>
    </source>
</reference>
<feature type="region of interest" description="Disordered" evidence="2">
    <location>
        <begin position="239"/>
        <end position="284"/>
    </location>
</feature>
<dbReference type="OrthoDB" id="92254at2"/>
<feature type="compositionally biased region" description="Low complexity" evidence="2">
    <location>
        <begin position="239"/>
        <end position="271"/>
    </location>
</feature>
<dbReference type="PANTHER" id="PTHR37423:SF2">
    <property type="entry name" value="MEMBRANE-BOUND LYTIC MUREIN TRANSGLYCOSYLASE C"/>
    <property type="match status" value="1"/>
</dbReference>
<accession>A0A261SG87</accession>
<dbReference type="InterPro" id="IPR008258">
    <property type="entry name" value="Transglycosylase_SLT_dom_1"/>
</dbReference>
<evidence type="ECO:0000313" key="4">
    <source>
        <dbReference type="EMBL" id="OZI36071.1"/>
    </source>
</evidence>
<comment type="caution">
    <text evidence="4">The sequence shown here is derived from an EMBL/GenBank/DDBJ whole genome shotgun (WGS) entry which is preliminary data.</text>
</comment>
<dbReference type="SUPFAM" id="SSF53955">
    <property type="entry name" value="Lysozyme-like"/>
    <property type="match status" value="1"/>
</dbReference>
<dbReference type="CDD" id="cd16896">
    <property type="entry name" value="LT_Slt70-like"/>
    <property type="match status" value="1"/>
</dbReference>
<dbReference type="PANTHER" id="PTHR37423">
    <property type="entry name" value="SOLUBLE LYTIC MUREIN TRANSGLYCOSYLASE-RELATED"/>
    <property type="match status" value="1"/>
</dbReference>
<dbReference type="Pfam" id="PF01464">
    <property type="entry name" value="SLT"/>
    <property type="match status" value="1"/>
</dbReference>
<evidence type="ECO:0000259" key="3">
    <source>
        <dbReference type="Pfam" id="PF01464"/>
    </source>
</evidence>
<sequence length="314" mass="32760">MYPSGPKPRVSPVRRPFGSSMLMLSLRLGRARGRRGQAAALAVSVLCLGAAAGMARAADVYVSYDAEGVARFAPRAVDASYRLLFKDLRSPVAAAGRLREPAVEVEQALRAAAARHGVDYALLYAVAGAESGFNTAAISPKGAIGLMQIMPDTGRRYGVPGADGEALRANLQQLHVNVDAGTRYLRDLLNLFDGDTALAVAAYNAGEGAVKRYGNRIPPFDETQTYVTRVMGTLGQPLAAAAAPPAPSAQAQSTSAQSTSAQSTSARQAPAGGDGRLTIVPGRHVPRAGRPAVQVYLGASQEIQRFEGGFATAR</sequence>
<proteinExistence type="inferred from homology"/>
<evidence type="ECO:0000256" key="2">
    <source>
        <dbReference type="SAM" id="MobiDB-lite"/>
    </source>
</evidence>
<name>A0A261SG87_9BORD</name>
<comment type="similarity">
    <text evidence="1">Belongs to the transglycosylase Slt family.</text>
</comment>
<protein>
    <submittedName>
        <fullName evidence="4">Lytic transglycosylase</fullName>
    </submittedName>
</protein>
<evidence type="ECO:0000256" key="1">
    <source>
        <dbReference type="ARBA" id="ARBA00007734"/>
    </source>
</evidence>
<dbReference type="InterPro" id="IPR023346">
    <property type="entry name" value="Lysozyme-like_dom_sf"/>
</dbReference>
<feature type="domain" description="Transglycosylase SLT" evidence="3">
    <location>
        <begin position="109"/>
        <end position="215"/>
    </location>
</feature>
<dbReference type="EMBL" id="NEVL01000003">
    <property type="protein sequence ID" value="OZI36071.1"/>
    <property type="molecule type" value="Genomic_DNA"/>
</dbReference>
<dbReference type="AlphaFoldDB" id="A0A261SG87"/>
<gene>
    <name evidence="4" type="ORF">CEG14_13635</name>
</gene>